<proteinExistence type="inferred from homology"/>
<dbReference type="InterPro" id="IPR004883">
    <property type="entry name" value="LOB"/>
</dbReference>
<organism evidence="3">
    <name type="scientific">Quercus suber</name>
    <name type="common">Cork oak</name>
    <dbReference type="NCBI Taxonomy" id="58331"/>
    <lineage>
        <taxon>Eukaryota</taxon>
        <taxon>Viridiplantae</taxon>
        <taxon>Streptophyta</taxon>
        <taxon>Embryophyta</taxon>
        <taxon>Tracheophyta</taxon>
        <taxon>Spermatophyta</taxon>
        <taxon>Magnoliopsida</taxon>
        <taxon>eudicotyledons</taxon>
        <taxon>Gunneridae</taxon>
        <taxon>Pentapetalae</taxon>
        <taxon>rosids</taxon>
        <taxon>fabids</taxon>
        <taxon>Fagales</taxon>
        <taxon>Fagaceae</taxon>
        <taxon>Quercus</taxon>
    </lineage>
</organism>
<comment type="caution">
    <text evidence="3">The sequence shown here is derived from an EMBL/GenBank/DDBJ whole genome shotgun (WGS) entry which is preliminary data.</text>
</comment>
<dbReference type="PANTHER" id="PTHR31301">
    <property type="entry name" value="LOB DOMAIN-CONTAINING PROTEIN 4-RELATED"/>
    <property type="match status" value="1"/>
</dbReference>
<evidence type="ECO:0000256" key="1">
    <source>
        <dbReference type="ARBA" id="ARBA00005474"/>
    </source>
</evidence>
<protein>
    <submittedName>
        <fullName evidence="3">Lob domain-containing protein 24</fullName>
    </submittedName>
</protein>
<accession>A0AAW0M6K8</accession>
<reference evidence="3" key="3">
    <citation type="submission" date="2023-07" db="EMBL/GenBank/DDBJ databases">
        <title>An improved reference 1 genome and first organelle genomes of Quercus suber.</title>
        <authorList>
            <consortium name="Genosuber Consortium"/>
            <person name="Usie A."/>
            <person name="Serra O."/>
            <person name="Barros P."/>
        </authorList>
    </citation>
    <scope>NUCLEOTIDE SEQUENCE</scope>
    <source>
        <strain evidence="3">HL8</strain>
        <tissue evidence="3">Leaves</tissue>
    </source>
</reference>
<evidence type="ECO:0000259" key="2">
    <source>
        <dbReference type="PROSITE" id="PS50891"/>
    </source>
</evidence>
<evidence type="ECO:0000313" key="3">
    <source>
        <dbReference type="EMBL" id="KAK7858471.1"/>
    </source>
</evidence>
<dbReference type="AlphaFoldDB" id="A0AAW0M6K8"/>
<gene>
    <name evidence="3" type="primary">LBD24_2</name>
    <name evidence="3" type="ORF">CFP56_012205</name>
</gene>
<dbReference type="Pfam" id="PF03195">
    <property type="entry name" value="LOB"/>
    <property type="match status" value="1"/>
</dbReference>
<reference evidence="3" key="1">
    <citation type="submission" date="2017-12" db="EMBL/GenBank/DDBJ databases">
        <authorList>
            <person name="Barbosa P."/>
            <person name="Usie A."/>
            <person name="Ramos A.M."/>
        </authorList>
    </citation>
    <scope>NUCLEOTIDE SEQUENCE</scope>
    <source>
        <strain evidence="3">HL8</strain>
        <tissue evidence="3">Leaves</tissue>
    </source>
</reference>
<feature type="domain" description="LOB" evidence="2">
    <location>
        <begin position="5"/>
        <end position="91"/>
    </location>
</feature>
<dbReference type="PANTHER" id="PTHR31301:SF153">
    <property type="entry name" value="LOB DOMAIN-CONTAINING PROTEIN 26"/>
    <property type="match status" value="1"/>
</dbReference>
<dbReference type="EMBL" id="PKMF04000019">
    <property type="protein sequence ID" value="KAK7858471.1"/>
    <property type="molecule type" value="Genomic_DNA"/>
</dbReference>
<comment type="similarity">
    <text evidence="1">Belongs to the LOB domain-containing protein family.</text>
</comment>
<name>A0AAW0M6K8_QUESU</name>
<sequence length="91" mass="10360">MSNSTRCAACKSLRRRCIKDCVLAPYFPPTNPQRFACVHKIFGASNTTKMLEQLPLHLRPVAADCMSFEASTRVEDPWKCWDKLSTPRTNN</sequence>
<dbReference type="PROSITE" id="PS50891">
    <property type="entry name" value="LOB"/>
    <property type="match status" value="1"/>
</dbReference>
<reference evidence="3" key="2">
    <citation type="journal article" date="2018" name="Sci. Data">
        <title>The draft genome sequence of cork oak.</title>
        <authorList>
            <person name="Ramos A.M."/>
            <person name="Usie A."/>
            <person name="Barbosa P."/>
            <person name="Barros P.M."/>
            <person name="Capote T."/>
            <person name="Chaves I."/>
            <person name="Simoes F."/>
            <person name="Abreu I."/>
            <person name="Carrasquinho I."/>
            <person name="Faro C."/>
            <person name="Guimaraes J.B."/>
            <person name="Mendonca D."/>
            <person name="Nobrega F."/>
            <person name="Rodrigues L."/>
            <person name="Saibo N.J.M."/>
            <person name="Varela M.C."/>
            <person name="Egas C."/>
            <person name="Matos J."/>
            <person name="Miguel C.M."/>
            <person name="Oliveira M.M."/>
            <person name="Ricardo C.P."/>
            <person name="Goncalves S."/>
        </authorList>
    </citation>
    <scope>NUCLEOTIDE SEQUENCE [LARGE SCALE GENOMIC DNA]</scope>
    <source>
        <strain evidence="3">HL8</strain>
    </source>
</reference>